<dbReference type="Gene3D" id="2.60.120.10">
    <property type="entry name" value="Jelly Rolls"/>
    <property type="match status" value="1"/>
</dbReference>
<comment type="caution">
    <text evidence="2">The sequence shown here is derived from an EMBL/GenBank/DDBJ whole genome shotgun (WGS) entry which is preliminary data.</text>
</comment>
<organism evidence="2 3">
    <name type="scientific">Lysinibacillus antri</name>
    <dbReference type="NCBI Taxonomy" id="2498145"/>
    <lineage>
        <taxon>Bacteria</taxon>
        <taxon>Bacillati</taxon>
        <taxon>Bacillota</taxon>
        <taxon>Bacilli</taxon>
        <taxon>Bacillales</taxon>
        <taxon>Bacillaceae</taxon>
        <taxon>Lysinibacillus</taxon>
    </lineage>
</organism>
<dbReference type="EMBL" id="RYYR01000005">
    <property type="protein sequence ID" value="RUL55066.1"/>
    <property type="molecule type" value="Genomic_DNA"/>
</dbReference>
<dbReference type="Proteomes" id="UP000287910">
    <property type="component" value="Unassembled WGS sequence"/>
</dbReference>
<protein>
    <submittedName>
        <fullName evidence="2">Cupin domain-containing protein</fullName>
    </submittedName>
</protein>
<dbReference type="InterPro" id="IPR013096">
    <property type="entry name" value="Cupin_2"/>
</dbReference>
<gene>
    <name evidence="2" type="ORF">EK386_04895</name>
</gene>
<feature type="domain" description="Cupin type-2" evidence="1">
    <location>
        <begin position="33"/>
        <end position="94"/>
    </location>
</feature>
<proteinExistence type="predicted"/>
<name>A0A432LE37_9BACI</name>
<accession>A0A432LE37</accession>
<evidence type="ECO:0000313" key="2">
    <source>
        <dbReference type="EMBL" id="RUL55066.1"/>
    </source>
</evidence>
<keyword evidence="3" id="KW-1185">Reference proteome</keyword>
<dbReference type="InterPro" id="IPR011051">
    <property type="entry name" value="RmlC_Cupin_sf"/>
</dbReference>
<dbReference type="Pfam" id="PF07883">
    <property type="entry name" value="Cupin_2"/>
    <property type="match status" value="1"/>
</dbReference>
<sequence length="98" mass="11013">MEVLSTPYVLKEKAKQVGKVFGQENFDVLNIQLKTGEQVPTHHADCDVLIIVKSGVVTFTVEEETVDLTSEQVLYIKPFEKHGLVAKEDVDLIVMKIK</sequence>
<dbReference type="SUPFAM" id="SSF51182">
    <property type="entry name" value="RmlC-like cupins"/>
    <property type="match status" value="1"/>
</dbReference>
<dbReference type="AlphaFoldDB" id="A0A432LE37"/>
<reference evidence="2 3" key="1">
    <citation type="submission" date="2018-12" db="EMBL/GenBank/DDBJ databases">
        <title>Lysinibacillus antri sp. nov., isolated from a cave soil.</title>
        <authorList>
            <person name="Narsing Rao M.P."/>
            <person name="Zhang H."/>
            <person name="Dong Z.-Y."/>
            <person name="Niu X.-K."/>
            <person name="Zhang K."/>
            <person name="Fang B.-Z."/>
            <person name="Kang Y.-Q."/>
            <person name="Xiao M."/>
            <person name="Li W.-J."/>
        </authorList>
    </citation>
    <scope>NUCLEOTIDE SEQUENCE [LARGE SCALE GENOMIC DNA]</scope>
    <source>
        <strain evidence="2 3">SYSU K30002</strain>
    </source>
</reference>
<evidence type="ECO:0000259" key="1">
    <source>
        <dbReference type="Pfam" id="PF07883"/>
    </source>
</evidence>
<dbReference type="RefSeq" id="WP_126657916.1">
    <property type="nucleotide sequence ID" value="NZ_RYYR01000005.1"/>
</dbReference>
<dbReference type="InterPro" id="IPR014710">
    <property type="entry name" value="RmlC-like_jellyroll"/>
</dbReference>
<evidence type="ECO:0000313" key="3">
    <source>
        <dbReference type="Proteomes" id="UP000287910"/>
    </source>
</evidence>